<dbReference type="PANTHER" id="PTHR34472:SF1">
    <property type="entry name" value="SULFUR CARRIER PROTEIN THIS"/>
    <property type="match status" value="1"/>
</dbReference>
<dbReference type="EMBL" id="ATAY01000030">
    <property type="protein sequence ID" value="EPR12107.1"/>
    <property type="molecule type" value="Genomic_DNA"/>
</dbReference>
<dbReference type="SUPFAM" id="SSF54285">
    <property type="entry name" value="MoaD/ThiS"/>
    <property type="match status" value="1"/>
</dbReference>
<sequence>MMKVNGTYTELTVKQSLQDYLVSQNYDISRIAVELNGEIVPKATYSQVMLGNGDTLEIVRFVGGG</sequence>
<organism evidence="1 2">
    <name type="scientific">Ruminiclostridium papyrosolvens C7</name>
    <dbReference type="NCBI Taxonomy" id="1330534"/>
    <lineage>
        <taxon>Bacteria</taxon>
        <taxon>Bacillati</taxon>
        <taxon>Bacillota</taxon>
        <taxon>Clostridia</taxon>
        <taxon>Eubacteriales</taxon>
        <taxon>Oscillospiraceae</taxon>
        <taxon>Ruminiclostridium</taxon>
    </lineage>
</organism>
<accession>U4R207</accession>
<protein>
    <submittedName>
        <fullName evidence="1">ThiS protein</fullName>
    </submittedName>
</protein>
<reference evidence="1 2" key="1">
    <citation type="journal article" date="2013" name="Genome Announc.">
        <title>Draft Genome Sequence of the Cellulolytic Bacterium Clostridium papyrosolvens C7 (ATCC 700395).</title>
        <authorList>
            <person name="Zepeda V."/>
            <person name="Dassa B."/>
            <person name="Borovok I."/>
            <person name="Lamed R."/>
            <person name="Bayer E.A."/>
            <person name="Cate J.H."/>
        </authorList>
    </citation>
    <scope>NUCLEOTIDE SEQUENCE [LARGE SCALE GENOMIC DNA]</scope>
    <source>
        <strain evidence="1 2">C7</strain>
    </source>
</reference>
<dbReference type="AlphaFoldDB" id="U4R207"/>
<dbReference type="STRING" id="1330534.L323_08920"/>
<dbReference type="InterPro" id="IPR016155">
    <property type="entry name" value="Mopterin_synth/thiamin_S_b"/>
</dbReference>
<dbReference type="Proteomes" id="UP000016860">
    <property type="component" value="Unassembled WGS sequence"/>
</dbReference>
<dbReference type="InterPro" id="IPR010035">
    <property type="entry name" value="Thi_S"/>
</dbReference>
<dbReference type="OrthoDB" id="9798559at2"/>
<dbReference type="InterPro" id="IPR012675">
    <property type="entry name" value="Beta-grasp_dom_sf"/>
</dbReference>
<dbReference type="PATRIC" id="fig|1330534.3.peg.1773"/>
<dbReference type="PANTHER" id="PTHR34472">
    <property type="entry name" value="SULFUR CARRIER PROTEIN THIS"/>
    <property type="match status" value="1"/>
</dbReference>
<dbReference type="NCBIfam" id="TIGR01683">
    <property type="entry name" value="thiS"/>
    <property type="match status" value="1"/>
</dbReference>
<evidence type="ECO:0000313" key="1">
    <source>
        <dbReference type="EMBL" id="EPR12107.1"/>
    </source>
</evidence>
<gene>
    <name evidence="1" type="ORF">L323_08920</name>
</gene>
<comment type="caution">
    <text evidence="1">The sequence shown here is derived from an EMBL/GenBank/DDBJ whole genome shotgun (WGS) entry which is preliminary data.</text>
</comment>
<dbReference type="InterPro" id="IPR003749">
    <property type="entry name" value="ThiS/MoaD-like"/>
</dbReference>
<dbReference type="Gene3D" id="3.10.20.30">
    <property type="match status" value="1"/>
</dbReference>
<name>U4R207_9FIRM</name>
<evidence type="ECO:0000313" key="2">
    <source>
        <dbReference type="Proteomes" id="UP000016860"/>
    </source>
</evidence>
<dbReference type="RefSeq" id="WP_020815326.1">
    <property type="nucleotide sequence ID" value="NZ_ATAY01000030.1"/>
</dbReference>
<proteinExistence type="predicted"/>
<dbReference type="Pfam" id="PF02597">
    <property type="entry name" value="ThiS"/>
    <property type="match status" value="1"/>
</dbReference>
<dbReference type="CDD" id="cd00565">
    <property type="entry name" value="Ubl_ThiS"/>
    <property type="match status" value="1"/>
</dbReference>